<dbReference type="InterPro" id="IPR039741">
    <property type="entry name" value="UDP-sugar_pyrophosphorylase"/>
</dbReference>
<proteinExistence type="inferred from homology"/>
<dbReference type="EC" id="2.7.7.23" evidence="3"/>
<keyword evidence="8" id="KW-1185">Reference proteome</keyword>
<dbReference type="SUPFAM" id="SSF53448">
    <property type="entry name" value="Nucleotide-diphospho-sugar transferases"/>
    <property type="match status" value="1"/>
</dbReference>
<dbReference type="CDD" id="cd04193">
    <property type="entry name" value="UDPGlcNAc_PPase"/>
    <property type="match status" value="1"/>
</dbReference>
<evidence type="ECO:0000256" key="3">
    <source>
        <dbReference type="ARBA" id="ARBA00012457"/>
    </source>
</evidence>
<evidence type="ECO:0000256" key="4">
    <source>
        <dbReference type="ARBA" id="ARBA00022679"/>
    </source>
</evidence>
<dbReference type="InterPro" id="IPR002618">
    <property type="entry name" value="UDPGP_fam"/>
</dbReference>
<organism evidence="7 8">
    <name type="scientific">Oikopleura dioica</name>
    <name type="common">Tunicate</name>
    <dbReference type="NCBI Taxonomy" id="34765"/>
    <lineage>
        <taxon>Eukaryota</taxon>
        <taxon>Metazoa</taxon>
        <taxon>Chordata</taxon>
        <taxon>Tunicata</taxon>
        <taxon>Appendicularia</taxon>
        <taxon>Copelata</taxon>
        <taxon>Oikopleuridae</taxon>
        <taxon>Oikopleura</taxon>
    </lineage>
</organism>
<comment type="similarity">
    <text evidence="2">Belongs to the UDPGP type 1 family.</text>
</comment>
<sequence length="474" mass="51906">MTVRERVQKAGQEQVFKFFDSLSKAEQEKLEADVGSLPIEDLERMFKASQSYVGPDVAGCKAVNADRTGVASKDDGTWFKKGLELVSESKLAVVLLAGGQGTRLGVSYPKGMYNIGLPSGKSLFQIQAERLQRVEALAGKGTIQLYVMTSGPTRAKTEAFFKSNNFFGLKPAQVRFFNQGTLPCFSFGGKVLLQNKSTVARAPDGNGGIYLGLKNEGIIEDMKAKGITSCHFYCVDNSLVKVADPTFVGFCATLDADCGNKSVVKTIPTESVGVVVQDAQGVHHVVEYSELSTEMAEKRDEDGQLTFRAGNICNHYFTVEFLEKVCSLELPYHVAKKKIPTVNDEGELIKPETPNGIKLEKFIFDVFAFAKNFALLEVDREDEFSPLKNSDKAPRDCPSACRWDFMNMCHRHLVAAGAKILDGEGAEVALPERPSAGYPESYPVDIEILPSRSYKGENLDEFKGAALTTPVIIN</sequence>
<comment type="pathway">
    <text evidence="1">Nucleotide-sugar biosynthesis; UDP-N-acetyl-alpha-D-glucosamine biosynthesis; UDP-N-acetyl-alpha-D-glucosamine from N-acetyl-alpha-D-glucosamine 1-phosphate: step 1/1.</text>
</comment>
<evidence type="ECO:0000256" key="6">
    <source>
        <dbReference type="ARBA" id="ARBA00048493"/>
    </source>
</evidence>
<evidence type="ECO:0000313" key="7">
    <source>
        <dbReference type="EMBL" id="CAG5114069.1"/>
    </source>
</evidence>
<dbReference type="PANTHER" id="PTHR11952">
    <property type="entry name" value="UDP- GLUCOSE PYROPHOSPHORYLASE"/>
    <property type="match status" value="1"/>
</dbReference>
<keyword evidence="5" id="KW-0548">Nucleotidyltransferase</keyword>
<accession>A0ABN7T9C8</accession>
<gene>
    <name evidence="7" type="ORF">OKIOD_LOCUS16912</name>
</gene>
<name>A0ABN7T9C8_OIKDI</name>
<dbReference type="InterPro" id="IPR029044">
    <property type="entry name" value="Nucleotide-diphossugar_trans"/>
</dbReference>
<keyword evidence="4" id="KW-0808">Transferase</keyword>
<evidence type="ECO:0000256" key="5">
    <source>
        <dbReference type="ARBA" id="ARBA00022695"/>
    </source>
</evidence>
<dbReference type="Pfam" id="PF01704">
    <property type="entry name" value="UDPGP"/>
    <property type="match status" value="1"/>
</dbReference>
<dbReference type="PANTHER" id="PTHR11952:SF2">
    <property type="entry name" value="LD24639P"/>
    <property type="match status" value="1"/>
</dbReference>
<evidence type="ECO:0000256" key="2">
    <source>
        <dbReference type="ARBA" id="ARBA00010401"/>
    </source>
</evidence>
<comment type="catalytic activity">
    <reaction evidence="6">
        <text>N-acetyl-alpha-D-glucosamine 1-phosphate + UTP + H(+) = UDP-N-acetyl-alpha-D-glucosamine + diphosphate</text>
        <dbReference type="Rhea" id="RHEA:13509"/>
        <dbReference type="ChEBI" id="CHEBI:15378"/>
        <dbReference type="ChEBI" id="CHEBI:33019"/>
        <dbReference type="ChEBI" id="CHEBI:46398"/>
        <dbReference type="ChEBI" id="CHEBI:57705"/>
        <dbReference type="ChEBI" id="CHEBI:57776"/>
        <dbReference type="EC" id="2.7.7.23"/>
    </reaction>
</comment>
<reference evidence="7 8" key="1">
    <citation type="submission" date="2021-04" db="EMBL/GenBank/DDBJ databases">
        <authorList>
            <person name="Bliznina A."/>
        </authorList>
    </citation>
    <scope>NUCLEOTIDE SEQUENCE [LARGE SCALE GENOMIC DNA]</scope>
</reference>
<dbReference type="EMBL" id="OU015567">
    <property type="protein sequence ID" value="CAG5114069.1"/>
    <property type="molecule type" value="Genomic_DNA"/>
</dbReference>
<evidence type="ECO:0000256" key="1">
    <source>
        <dbReference type="ARBA" id="ARBA00005208"/>
    </source>
</evidence>
<evidence type="ECO:0000313" key="8">
    <source>
        <dbReference type="Proteomes" id="UP001158576"/>
    </source>
</evidence>
<dbReference type="Proteomes" id="UP001158576">
    <property type="component" value="Chromosome 2"/>
</dbReference>
<protein>
    <recommendedName>
        <fullName evidence="3">UDP-N-acetylglucosamine diphosphorylase</fullName>
        <ecNumber evidence="3">2.7.7.23</ecNumber>
    </recommendedName>
</protein>
<dbReference type="Gene3D" id="3.90.550.10">
    <property type="entry name" value="Spore Coat Polysaccharide Biosynthesis Protein SpsA, Chain A"/>
    <property type="match status" value="1"/>
</dbReference>